<dbReference type="Gene3D" id="1.10.287.3510">
    <property type="match status" value="1"/>
</dbReference>
<evidence type="ECO:0000256" key="5">
    <source>
        <dbReference type="ARBA" id="ARBA00022719"/>
    </source>
</evidence>
<keyword evidence="3 8" id="KW-0813">Transport</keyword>
<keyword evidence="4 8" id="KW-0812">Transmembrane</keyword>
<comment type="caution">
    <text evidence="9">The sequence shown here is derived from an EMBL/GenBank/DDBJ whole genome shotgun (WGS) entry which is preliminary data.</text>
</comment>
<dbReference type="NCBIfam" id="NF004321">
    <property type="entry name" value="PRK05715.1-3"/>
    <property type="match status" value="1"/>
</dbReference>
<comment type="subunit">
    <text evidence="8">NDH-1 is composed of 14 different subunits. Subunits NuoA, H, J, K, L, M, N constitute the membrane sector of the complex.</text>
</comment>
<protein>
    <recommendedName>
        <fullName evidence="8">NADH-quinone oxidoreductase subunit K</fullName>
        <ecNumber evidence="8">7.1.1.-</ecNumber>
    </recommendedName>
    <alternativeName>
        <fullName evidence="8">NADH dehydrogenase I subunit K</fullName>
    </alternativeName>
    <alternativeName>
        <fullName evidence="8">NDH-1 subunit K</fullName>
    </alternativeName>
</protein>
<dbReference type="FunFam" id="1.10.287.3510:FF:000001">
    <property type="entry name" value="NADH-quinone oxidoreductase subunit K"/>
    <property type="match status" value="1"/>
</dbReference>
<dbReference type="GO" id="GO:0005886">
    <property type="term" value="C:plasma membrane"/>
    <property type="evidence" value="ECO:0007669"/>
    <property type="project" value="UniProtKB-SubCell"/>
</dbReference>
<evidence type="ECO:0000256" key="8">
    <source>
        <dbReference type="HAMAP-Rule" id="MF_01456"/>
    </source>
</evidence>
<dbReference type="EMBL" id="METM01000006">
    <property type="protein sequence ID" value="OGB90653.1"/>
    <property type="molecule type" value="Genomic_DNA"/>
</dbReference>
<keyword evidence="8" id="KW-1003">Cell membrane</keyword>
<evidence type="ECO:0000256" key="6">
    <source>
        <dbReference type="ARBA" id="ARBA00022989"/>
    </source>
</evidence>
<sequence length="96" mass="10448">MDILAISLILFGLGLFGALTRKNAVAILMSIELMLNAVNLNFVYFSRTLIDLSGQIFTLFIIAAAAAEAAIGLAIILNLYREFGDIDVEKAALLKW</sequence>
<dbReference type="GO" id="GO:0030964">
    <property type="term" value="C:NADH dehydrogenase complex"/>
    <property type="evidence" value="ECO:0007669"/>
    <property type="project" value="TreeGrafter"/>
</dbReference>
<keyword evidence="8" id="KW-0520">NAD</keyword>
<reference evidence="9 10" key="1">
    <citation type="journal article" date="2016" name="Nat. Commun.">
        <title>Thousands of microbial genomes shed light on interconnected biogeochemical processes in an aquifer system.</title>
        <authorList>
            <person name="Anantharaman K."/>
            <person name="Brown C.T."/>
            <person name="Hug L.A."/>
            <person name="Sharon I."/>
            <person name="Castelle C.J."/>
            <person name="Probst A.J."/>
            <person name="Thomas B.C."/>
            <person name="Singh A."/>
            <person name="Wilkins M.J."/>
            <person name="Karaoz U."/>
            <person name="Brodie E.L."/>
            <person name="Williams K.H."/>
            <person name="Hubbard S.S."/>
            <person name="Banfield J.F."/>
        </authorList>
    </citation>
    <scope>NUCLEOTIDE SEQUENCE [LARGE SCALE GENOMIC DNA]</scope>
</reference>
<comment type="catalytic activity">
    <reaction evidence="8">
        <text>a quinone + NADH + 5 H(+)(in) = a quinol + NAD(+) + 4 H(+)(out)</text>
        <dbReference type="Rhea" id="RHEA:57888"/>
        <dbReference type="ChEBI" id="CHEBI:15378"/>
        <dbReference type="ChEBI" id="CHEBI:24646"/>
        <dbReference type="ChEBI" id="CHEBI:57540"/>
        <dbReference type="ChEBI" id="CHEBI:57945"/>
        <dbReference type="ChEBI" id="CHEBI:132124"/>
    </reaction>
</comment>
<accession>A0A1F4Q3P7</accession>
<dbReference type="GO" id="GO:0042773">
    <property type="term" value="P:ATP synthesis coupled electron transport"/>
    <property type="evidence" value="ECO:0007669"/>
    <property type="project" value="InterPro"/>
</dbReference>
<evidence type="ECO:0000256" key="1">
    <source>
        <dbReference type="ARBA" id="ARBA00004141"/>
    </source>
</evidence>
<comment type="subcellular location">
    <subcellularLocation>
        <location evidence="8">Cell membrane</location>
        <topology evidence="8">Multi-pass membrane protein</topology>
    </subcellularLocation>
    <subcellularLocation>
        <location evidence="1">Membrane</location>
        <topology evidence="1">Multi-pass membrane protein</topology>
    </subcellularLocation>
</comment>
<dbReference type="InterPro" id="IPR001133">
    <property type="entry name" value="NADH_UbQ_OxRdtase_chain4L/K"/>
</dbReference>
<keyword evidence="8" id="KW-1278">Translocase</keyword>
<dbReference type="Pfam" id="PF00420">
    <property type="entry name" value="Oxidored_q2"/>
    <property type="match status" value="1"/>
</dbReference>
<evidence type="ECO:0000256" key="2">
    <source>
        <dbReference type="ARBA" id="ARBA00010519"/>
    </source>
</evidence>
<dbReference type="GO" id="GO:0050136">
    <property type="term" value="F:NADH dehydrogenase (quinone) (non-electrogenic) activity"/>
    <property type="evidence" value="ECO:0007669"/>
    <property type="project" value="UniProtKB-UniRule"/>
</dbReference>
<dbReference type="NCBIfam" id="NF004323">
    <property type="entry name" value="PRK05715.1-5"/>
    <property type="match status" value="1"/>
</dbReference>
<evidence type="ECO:0000313" key="9">
    <source>
        <dbReference type="EMBL" id="OGB90653.1"/>
    </source>
</evidence>
<dbReference type="HAMAP" id="MF_01456">
    <property type="entry name" value="NDH1_NuoK"/>
    <property type="match status" value="1"/>
</dbReference>
<dbReference type="NCBIfam" id="NF004320">
    <property type="entry name" value="PRK05715.1-2"/>
    <property type="match status" value="1"/>
</dbReference>
<dbReference type="PANTHER" id="PTHR11434">
    <property type="entry name" value="NADH-UBIQUINONE OXIDOREDUCTASE SUBUNIT ND4L"/>
    <property type="match status" value="1"/>
</dbReference>
<keyword evidence="8" id="KW-0830">Ubiquinone</keyword>
<proteinExistence type="inferred from homology"/>
<name>A0A1F4Q3P7_UNCSA</name>
<keyword evidence="7 8" id="KW-0472">Membrane</keyword>
<dbReference type="GO" id="GO:0048038">
    <property type="term" value="F:quinone binding"/>
    <property type="evidence" value="ECO:0007669"/>
    <property type="project" value="UniProtKB-KW"/>
</dbReference>
<keyword evidence="5 8" id="KW-0874">Quinone</keyword>
<dbReference type="AlphaFoldDB" id="A0A1F4Q3P7"/>
<gene>
    <name evidence="8" type="primary">nuoK</name>
    <name evidence="9" type="ORF">A2625_04425</name>
</gene>
<dbReference type="Proteomes" id="UP000178724">
    <property type="component" value="Unassembled WGS sequence"/>
</dbReference>
<dbReference type="InterPro" id="IPR039428">
    <property type="entry name" value="NUOK/Mnh_C1-like"/>
</dbReference>
<dbReference type="EC" id="7.1.1.-" evidence="8"/>
<evidence type="ECO:0000256" key="4">
    <source>
        <dbReference type="ARBA" id="ARBA00022692"/>
    </source>
</evidence>
<evidence type="ECO:0000256" key="3">
    <source>
        <dbReference type="ARBA" id="ARBA00022448"/>
    </source>
</evidence>
<feature type="transmembrane region" description="Helical" evidence="8">
    <location>
        <begin position="57"/>
        <end position="80"/>
    </location>
</feature>
<evidence type="ECO:0000256" key="7">
    <source>
        <dbReference type="ARBA" id="ARBA00023136"/>
    </source>
</evidence>
<keyword evidence="6 8" id="KW-1133">Transmembrane helix</keyword>
<feature type="transmembrane region" description="Helical" evidence="8">
    <location>
        <begin position="27"/>
        <end position="45"/>
    </location>
</feature>
<dbReference type="PANTHER" id="PTHR11434:SF16">
    <property type="entry name" value="NADH-UBIQUINONE OXIDOREDUCTASE CHAIN 4L"/>
    <property type="match status" value="1"/>
</dbReference>
<evidence type="ECO:0000313" key="10">
    <source>
        <dbReference type="Proteomes" id="UP000178724"/>
    </source>
</evidence>
<comment type="similarity">
    <text evidence="2 8">Belongs to the complex I subunit 4L family.</text>
</comment>
<comment type="function">
    <text evidence="8">NDH-1 shuttles electrons from NADH, via FMN and iron-sulfur (Fe-S) centers, to quinones in the respiratory chain. The immediate electron acceptor for the enzyme in this species is believed to be ubiquinone. Couples the redox reaction to proton translocation (for every two electrons transferred, four hydrogen ions are translocated across the cytoplasmic membrane), and thus conserves the redox energy in a proton gradient.</text>
</comment>
<comment type="caution">
    <text evidence="8">Lacks conserved residue(s) required for the propagation of feature annotation.</text>
</comment>
<organism evidence="9 10">
    <name type="scientific">candidate division WOR-1 bacterium RIFCSPHIGHO2_01_FULL_53_15</name>
    <dbReference type="NCBI Taxonomy" id="1802564"/>
    <lineage>
        <taxon>Bacteria</taxon>
        <taxon>Bacillati</taxon>
        <taxon>Saganbacteria</taxon>
    </lineage>
</organism>